<dbReference type="EMBL" id="JBDNCH010000002">
    <property type="protein sequence ID" value="MEN9062243.1"/>
    <property type="molecule type" value="Genomic_DNA"/>
</dbReference>
<dbReference type="InterPro" id="IPR045519">
    <property type="entry name" value="DUF6476"/>
</dbReference>
<keyword evidence="1" id="KW-0812">Transmembrane</keyword>
<dbReference type="Proteomes" id="UP001428774">
    <property type="component" value="Unassembled WGS sequence"/>
</dbReference>
<sequence>MVIVSPDPDPEALPEPPGLRFLRLLVTVLTAVMIAGILGILGLIWVRYNNAQAPLPEVISLPGGATATAYTQGTDWYAVVTQGPEGEAILIFDRATGRLRQTIGIAQP</sequence>
<evidence type="ECO:0000313" key="3">
    <source>
        <dbReference type="Proteomes" id="UP001428774"/>
    </source>
</evidence>
<feature type="transmembrane region" description="Helical" evidence="1">
    <location>
        <begin position="20"/>
        <end position="46"/>
    </location>
</feature>
<name>A0AAW9STT3_9RHOB</name>
<evidence type="ECO:0000313" key="2">
    <source>
        <dbReference type="EMBL" id="MEN9062243.1"/>
    </source>
</evidence>
<keyword evidence="1" id="KW-0472">Membrane</keyword>
<dbReference type="Pfam" id="PF20082">
    <property type="entry name" value="DUF6476"/>
    <property type="match status" value="1"/>
</dbReference>
<accession>A0AAW9STT3</accession>
<keyword evidence="1" id="KW-1133">Transmembrane helix</keyword>
<evidence type="ECO:0000256" key="1">
    <source>
        <dbReference type="SAM" id="Phobius"/>
    </source>
</evidence>
<protein>
    <submittedName>
        <fullName evidence="2">DUF6476 family protein</fullName>
    </submittedName>
</protein>
<organism evidence="2 3">
    <name type="scientific">Ponticoccus litoralis</name>
    <dbReference type="NCBI Taxonomy" id="422297"/>
    <lineage>
        <taxon>Bacteria</taxon>
        <taxon>Pseudomonadati</taxon>
        <taxon>Pseudomonadota</taxon>
        <taxon>Alphaproteobacteria</taxon>
        <taxon>Rhodobacterales</taxon>
        <taxon>Roseobacteraceae</taxon>
        <taxon>Ponticoccus</taxon>
    </lineage>
</organism>
<proteinExistence type="predicted"/>
<reference evidence="2 3" key="1">
    <citation type="submission" date="2024-05" db="EMBL/GenBank/DDBJ databases">
        <title>Genome sequence of Ponticoccus litoralis KCCM 90028.</title>
        <authorList>
            <person name="Kim J.M."/>
            <person name="Lee J.K."/>
            <person name="Choi B.J."/>
            <person name="Bayburt H."/>
            <person name="Baek J.H."/>
            <person name="Jeon C.O."/>
        </authorList>
    </citation>
    <scope>NUCLEOTIDE SEQUENCE [LARGE SCALE GENOMIC DNA]</scope>
    <source>
        <strain evidence="2 3">KCCM 90028</strain>
    </source>
</reference>
<dbReference type="AlphaFoldDB" id="A0AAW9STT3"/>
<comment type="caution">
    <text evidence="2">The sequence shown here is derived from an EMBL/GenBank/DDBJ whole genome shotgun (WGS) entry which is preliminary data.</text>
</comment>
<keyword evidence="3" id="KW-1185">Reference proteome</keyword>
<gene>
    <name evidence="2" type="ORF">ABFB10_15830</name>
</gene>